<keyword evidence="6 8" id="KW-0862">Zinc</keyword>
<dbReference type="CDD" id="cd01285">
    <property type="entry name" value="nucleoside_deaminase"/>
    <property type="match status" value="1"/>
</dbReference>
<comment type="similarity">
    <text evidence="1">Belongs to the cytidine and deoxycytidylate deaminase family. ADAT2 subfamily.</text>
</comment>
<dbReference type="Proteomes" id="UP000178776">
    <property type="component" value="Chromosome"/>
</dbReference>
<dbReference type="InterPro" id="IPR016192">
    <property type="entry name" value="APOBEC/CMP_deaminase_Zn-bd"/>
</dbReference>
<evidence type="ECO:0000256" key="5">
    <source>
        <dbReference type="ARBA" id="ARBA00022801"/>
    </source>
</evidence>
<dbReference type="InterPro" id="IPR007077">
    <property type="entry name" value="TfoX_C"/>
</dbReference>
<keyword evidence="3 8" id="KW-0819">tRNA processing</keyword>
<evidence type="ECO:0000256" key="4">
    <source>
        <dbReference type="ARBA" id="ARBA00022723"/>
    </source>
</evidence>
<accession>A0A1D9LFC9</accession>
<dbReference type="Pfam" id="PF00383">
    <property type="entry name" value="dCMP_cyt_deam_1"/>
    <property type="match status" value="1"/>
</dbReference>
<dbReference type="PROSITE" id="PS00903">
    <property type="entry name" value="CYT_DCMP_DEAMINASES_1"/>
    <property type="match status" value="1"/>
</dbReference>
<feature type="domain" description="CMP/dCMP-type deaminase" evidence="9">
    <location>
        <begin position="91"/>
        <end position="218"/>
    </location>
</feature>
<proteinExistence type="inferred from homology"/>
<evidence type="ECO:0000313" key="10">
    <source>
        <dbReference type="EMBL" id="AOZ49967.1"/>
    </source>
</evidence>
<evidence type="ECO:0000256" key="8">
    <source>
        <dbReference type="HAMAP-Rule" id="MF_00972"/>
    </source>
</evidence>
<dbReference type="EC" id="3.5.4.33" evidence="8"/>
<dbReference type="PANTHER" id="PTHR11079">
    <property type="entry name" value="CYTOSINE DEAMINASE FAMILY MEMBER"/>
    <property type="match status" value="1"/>
</dbReference>
<dbReference type="EMBL" id="CP017707">
    <property type="protein sequence ID" value="AOZ49967.1"/>
    <property type="molecule type" value="Genomic_DNA"/>
</dbReference>
<comment type="function">
    <text evidence="8">Catalyzes the deamination of adenosine to inosine at the wobble position 34 of tRNA(Arg2).</text>
</comment>
<comment type="cofactor">
    <cofactor evidence="8">
        <name>Zn(2+)</name>
        <dbReference type="ChEBI" id="CHEBI:29105"/>
    </cofactor>
    <text evidence="8">Binds 1 zinc ion per subunit.</text>
</comment>
<dbReference type="SUPFAM" id="SSF53927">
    <property type="entry name" value="Cytidine deaminase-like"/>
    <property type="match status" value="1"/>
</dbReference>
<evidence type="ECO:0000256" key="3">
    <source>
        <dbReference type="ARBA" id="ARBA00022694"/>
    </source>
</evidence>
<dbReference type="GO" id="GO:0008270">
    <property type="term" value="F:zinc ion binding"/>
    <property type="evidence" value="ECO:0007669"/>
    <property type="project" value="UniProtKB-UniRule"/>
</dbReference>
<dbReference type="KEGG" id="cvc:BKX93_08115"/>
<organism evidence="10 11">
    <name type="scientific">Chromobacterium vaccinii</name>
    <dbReference type="NCBI Taxonomy" id="1108595"/>
    <lineage>
        <taxon>Bacteria</taxon>
        <taxon>Pseudomonadati</taxon>
        <taxon>Pseudomonadota</taxon>
        <taxon>Betaproteobacteria</taxon>
        <taxon>Neisseriales</taxon>
        <taxon>Chromobacteriaceae</taxon>
        <taxon>Chromobacterium</taxon>
    </lineage>
</organism>
<dbReference type="NCBIfam" id="NF008113">
    <property type="entry name" value="PRK10860.1"/>
    <property type="match status" value="1"/>
</dbReference>
<evidence type="ECO:0000256" key="1">
    <source>
        <dbReference type="ARBA" id="ARBA00010669"/>
    </source>
</evidence>
<dbReference type="GO" id="GO:0052717">
    <property type="term" value="F:tRNA-specific adenosine-34 deaminase activity"/>
    <property type="evidence" value="ECO:0007669"/>
    <property type="project" value="UniProtKB-UniRule"/>
</dbReference>
<dbReference type="PROSITE" id="PS51747">
    <property type="entry name" value="CYT_DCMP_DEAMINASES_2"/>
    <property type="match status" value="1"/>
</dbReference>
<name>A0A1D9LFC9_9NEIS</name>
<keyword evidence="5 8" id="KW-0378">Hydrolase</keyword>
<feature type="active site" description="Proton donor" evidence="8">
    <location>
        <position position="144"/>
    </location>
</feature>
<feature type="binding site" evidence="8">
    <location>
        <position position="172"/>
    </location>
    <ligand>
        <name>Zn(2+)</name>
        <dbReference type="ChEBI" id="CHEBI:29105"/>
        <note>catalytic</note>
    </ligand>
</feature>
<protein>
    <recommendedName>
        <fullName evidence="8">tRNA-specific adenosine deaminase</fullName>
        <ecNumber evidence="8">3.5.4.33</ecNumber>
    </recommendedName>
</protein>
<dbReference type="GO" id="GO:0002100">
    <property type="term" value="P:tRNA wobble adenosine to inosine editing"/>
    <property type="evidence" value="ECO:0007669"/>
    <property type="project" value="UniProtKB-UniRule"/>
</dbReference>
<gene>
    <name evidence="8" type="primary">tadA</name>
    <name evidence="10" type="ORF">BKX93_08115</name>
</gene>
<evidence type="ECO:0000259" key="9">
    <source>
        <dbReference type="PROSITE" id="PS51747"/>
    </source>
</evidence>
<dbReference type="InterPro" id="IPR002125">
    <property type="entry name" value="CMP_dCMP_dom"/>
</dbReference>
<comment type="catalytic activity">
    <reaction evidence="7 8">
        <text>adenosine(34) in tRNA + H2O + H(+) = inosine(34) in tRNA + NH4(+)</text>
        <dbReference type="Rhea" id="RHEA:43168"/>
        <dbReference type="Rhea" id="RHEA-COMP:10373"/>
        <dbReference type="Rhea" id="RHEA-COMP:10374"/>
        <dbReference type="ChEBI" id="CHEBI:15377"/>
        <dbReference type="ChEBI" id="CHEBI:15378"/>
        <dbReference type="ChEBI" id="CHEBI:28938"/>
        <dbReference type="ChEBI" id="CHEBI:74411"/>
        <dbReference type="ChEBI" id="CHEBI:82852"/>
        <dbReference type="EC" id="3.5.4.33"/>
    </reaction>
</comment>
<feature type="binding site" evidence="8">
    <location>
        <position position="175"/>
    </location>
    <ligand>
        <name>Zn(2+)</name>
        <dbReference type="ChEBI" id="CHEBI:29105"/>
        <note>catalytic</note>
    </ligand>
</feature>
<dbReference type="AlphaFoldDB" id="A0A1D9LFC9"/>
<dbReference type="STRING" id="1108595.BKX93_08115"/>
<evidence type="ECO:0000256" key="2">
    <source>
        <dbReference type="ARBA" id="ARBA00011738"/>
    </source>
</evidence>
<dbReference type="Pfam" id="PF04994">
    <property type="entry name" value="TfoX_C"/>
    <property type="match status" value="1"/>
</dbReference>
<dbReference type="Gene3D" id="3.40.140.10">
    <property type="entry name" value="Cytidine Deaminase, domain 2"/>
    <property type="match status" value="1"/>
</dbReference>
<evidence type="ECO:0000313" key="11">
    <source>
        <dbReference type="Proteomes" id="UP000178776"/>
    </source>
</evidence>
<dbReference type="HAMAP" id="MF_00972">
    <property type="entry name" value="tRNA_aden_deaminase"/>
    <property type="match status" value="1"/>
</dbReference>
<reference evidence="10 11" key="1">
    <citation type="submission" date="2016-10" db="EMBL/GenBank/DDBJ databases">
        <title>Chromobacterium muskegensis sp. nov., an insecticidal bacterium isolated from Sphagnum bogs.</title>
        <authorList>
            <person name="Sparks M.E."/>
            <person name="Blackburn M.B."/>
            <person name="Gundersen-Rindal D.E."/>
            <person name="Mitchell A."/>
            <person name="Farrar R."/>
            <person name="Kuhar D."/>
        </authorList>
    </citation>
    <scope>NUCLEOTIDE SEQUENCE [LARGE SCALE GENOMIC DNA]</scope>
    <source>
        <strain evidence="10 11">21-1</strain>
    </source>
</reference>
<dbReference type="RefSeq" id="WP_070979450.1">
    <property type="nucleotide sequence ID" value="NZ_CP017707.1"/>
</dbReference>
<dbReference type="FunFam" id="3.40.140.10:FF:000005">
    <property type="entry name" value="tRNA-specific adenosine deaminase"/>
    <property type="match status" value="1"/>
</dbReference>
<dbReference type="Gene3D" id="1.10.150.20">
    <property type="entry name" value="5' to 3' exonuclease, C-terminal subdomain"/>
    <property type="match status" value="1"/>
</dbReference>
<dbReference type="InterPro" id="IPR028883">
    <property type="entry name" value="tRNA_aden_deaminase"/>
</dbReference>
<dbReference type="InterPro" id="IPR016193">
    <property type="entry name" value="Cytidine_deaminase-like"/>
</dbReference>
<sequence>MTLTSPPLPPAAIAWLAELDIHTRQQLLARGVVTAFLLLKAAGHTATRRLLFALEAAARGIHWQQLGDADKEALLRRLSDHPPVALPPNKEERRRYMGVARTLAEQASAEGEVPVGALVVKDGEIIGRGYNQPIGRHDPSAHAEMQALRDAAARLGNYRLDGCDLYVTLEPCPMCSGAILHARIARVIYGAADAKTGAAGSTVDLFADARLNHHAAVFGGVEAEACAEQLSAFFRQRRRSAGEE</sequence>
<evidence type="ECO:0000256" key="6">
    <source>
        <dbReference type="ARBA" id="ARBA00022833"/>
    </source>
</evidence>
<comment type="subunit">
    <text evidence="2 8">Homodimer.</text>
</comment>
<dbReference type="GeneID" id="68841178"/>
<dbReference type="PANTHER" id="PTHR11079:SF202">
    <property type="entry name" value="TRNA-SPECIFIC ADENOSINE DEAMINASE"/>
    <property type="match status" value="1"/>
</dbReference>
<keyword evidence="4 8" id="KW-0479">Metal-binding</keyword>
<feature type="binding site" evidence="8">
    <location>
        <position position="142"/>
    </location>
    <ligand>
        <name>Zn(2+)</name>
        <dbReference type="ChEBI" id="CHEBI:29105"/>
        <note>catalytic</note>
    </ligand>
</feature>
<evidence type="ECO:0000256" key="7">
    <source>
        <dbReference type="ARBA" id="ARBA00048045"/>
    </source>
</evidence>